<dbReference type="STRING" id="34720.A0A151JWT5"/>
<organism evidence="1 2">
    <name type="scientific">Trachymyrmex septentrionalis</name>
    <dbReference type="NCBI Taxonomy" id="34720"/>
    <lineage>
        <taxon>Eukaryota</taxon>
        <taxon>Metazoa</taxon>
        <taxon>Ecdysozoa</taxon>
        <taxon>Arthropoda</taxon>
        <taxon>Hexapoda</taxon>
        <taxon>Insecta</taxon>
        <taxon>Pterygota</taxon>
        <taxon>Neoptera</taxon>
        <taxon>Endopterygota</taxon>
        <taxon>Hymenoptera</taxon>
        <taxon>Apocrita</taxon>
        <taxon>Aculeata</taxon>
        <taxon>Formicoidea</taxon>
        <taxon>Formicidae</taxon>
        <taxon>Myrmicinae</taxon>
        <taxon>Trachymyrmex</taxon>
    </lineage>
</organism>
<evidence type="ECO:0000313" key="2">
    <source>
        <dbReference type="Proteomes" id="UP000078541"/>
    </source>
</evidence>
<reference evidence="1 2" key="1">
    <citation type="submission" date="2016-03" db="EMBL/GenBank/DDBJ databases">
        <title>Trachymyrmex septentrionalis WGS genome.</title>
        <authorList>
            <person name="Nygaard S."/>
            <person name="Hu H."/>
            <person name="Boomsma J."/>
            <person name="Zhang G."/>
        </authorList>
    </citation>
    <scope>NUCLEOTIDE SEQUENCE [LARGE SCALE GENOMIC DNA]</scope>
    <source>
        <strain evidence="1">Tsep2-gDNA-1</strain>
        <tissue evidence="1">Whole body</tissue>
    </source>
</reference>
<dbReference type="InterPro" id="IPR005312">
    <property type="entry name" value="DUF1759"/>
</dbReference>
<dbReference type="Pfam" id="PF03564">
    <property type="entry name" value="DUF1759"/>
    <property type="match status" value="1"/>
</dbReference>
<evidence type="ECO:0000313" key="1">
    <source>
        <dbReference type="EMBL" id="KYN38943.1"/>
    </source>
</evidence>
<dbReference type="AlphaFoldDB" id="A0A151JWT5"/>
<gene>
    <name evidence="1" type="ORF">ALC56_06678</name>
</gene>
<dbReference type="EMBL" id="KQ981631">
    <property type="protein sequence ID" value="KYN38943.1"/>
    <property type="molecule type" value="Genomic_DNA"/>
</dbReference>
<keyword evidence="2" id="KW-1185">Reference proteome</keyword>
<proteinExistence type="predicted"/>
<sequence length="115" mass="13566">MSADNYDVAWNLLENRFENKRVLIHHHVQPLVELPVMQRAITCRVASIIIIDHIEKHVRALKKFGEPTKQWGTILVYLITVKFDNATKREWETKTSAKEVAIYRQFLDFTTDRLC</sequence>
<dbReference type="Proteomes" id="UP000078541">
    <property type="component" value="Unassembled WGS sequence"/>
</dbReference>
<name>A0A151JWT5_9HYME</name>
<accession>A0A151JWT5</accession>
<protein>
    <submittedName>
        <fullName evidence="1">Uncharacterized protein</fullName>
    </submittedName>
</protein>